<protein>
    <submittedName>
        <fullName evidence="2">Molybdopterin-guanine dinucleotide biosynthesis protein MobA</fullName>
    </submittedName>
</protein>
<evidence type="ECO:0000313" key="2">
    <source>
        <dbReference type="EMBL" id="GGW44277.1"/>
    </source>
</evidence>
<reference evidence="2" key="1">
    <citation type="journal article" date="2014" name="Int. J. Syst. Evol. Microbiol.">
        <title>Complete genome sequence of Corynebacterium casei LMG S-19264T (=DSM 44701T), isolated from a smear-ripened cheese.</title>
        <authorList>
            <consortium name="US DOE Joint Genome Institute (JGI-PGF)"/>
            <person name="Walter F."/>
            <person name="Albersmeier A."/>
            <person name="Kalinowski J."/>
            <person name="Ruckert C."/>
        </authorList>
    </citation>
    <scope>NUCLEOTIDE SEQUENCE</scope>
    <source>
        <strain evidence="2">KCTC 12113</strain>
    </source>
</reference>
<dbReference type="Pfam" id="PF12804">
    <property type="entry name" value="NTP_transf_3"/>
    <property type="match status" value="1"/>
</dbReference>
<keyword evidence="3" id="KW-1185">Reference proteome</keyword>
<gene>
    <name evidence="2" type="ORF">GCM10007383_30870</name>
</gene>
<accession>A0A918MNS8</accession>
<organism evidence="2 3">
    <name type="scientific">Arenibacter certesii</name>
    <dbReference type="NCBI Taxonomy" id="228955"/>
    <lineage>
        <taxon>Bacteria</taxon>
        <taxon>Pseudomonadati</taxon>
        <taxon>Bacteroidota</taxon>
        <taxon>Flavobacteriia</taxon>
        <taxon>Flavobacteriales</taxon>
        <taxon>Flavobacteriaceae</taxon>
        <taxon>Arenibacter</taxon>
    </lineage>
</organism>
<proteinExistence type="predicted"/>
<feature type="domain" description="MobA-like NTP transferase" evidence="1">
    <location>
        <begin position="10"/>
        <end position="173"/>
    </location>
</feature>
<dbReference type="AlphaFoldDB" id="A0A918MNS8"/>
<evidence type="ECO:0000313" key="3">
    <source>
        <dbReference type="Proteomes" id="UP000634668"/>
    </source>
</evidence>
<dbReference type="EMBL" id="BMWP01000025">
    <property type="protein sequence ID" value="GGW44277.1"/>
    <property type="molecule type" value="Genomic_DNA"/>
</dbReference>
<dbReference type="RefSeq" id="WP_026814255.1">
    <property type="nucleotide sequence ID" value="NZ_BMWP01000025.1"/>
</dbReference>
<dbReference type="SUPFAM" id="SSF53448">
    <property type="entry name" value="Nucleotide-diphospho-sugar transferases"/>
    <property type="match status" value="1"/>
</dbReference>
<dbReference type="InterPro" id="IPR029044">
    <property type="entry name" value="Nucleotide-diphossugar_trans"/>
</dbReference>
<dbReference type="GO" id="GO:0016779">
    <property type="term" value="F:nucleotidyltransferase activity"/>
    <property type="evidence" value="ECO:0007669"/>
    <property type="project" value="UniProtKB-ARBA"/>
</dbReference>
<dbReference type="PANTHER" id="PTHR43777:SF1">
    <property type="entry name" value="MOLYBDENUM COFACTOR CYTIDYLYLTRANSFERASE"/>
    <property type="match status" value="1"/>
</dbReference>
<name>A0A918MNS8_9FLAO</name>
<dbReference type="InterPro" id="IPR025877">
    <property type="entry name" value="MobA-like_NTP_Trfase"/>
</dbReference>
<comment type="caution">
    <text evidence="2">The sequence shown here is derived from an EMBL/GenBank/DDBJ whole genome shotgun (WGS) entry which is preliminary data.</text>
</comment>
<dbReference type="CDD" id="cd04182">
    <property type="entry name" value="GT_2_like_f"/>
    <property type="match status" value="1"/>
</dbReference>
<sequence>MKEIKFNIAVIIMAAGASSRMGTAKQLLPWGKSTLIENAIKNATDSDAKEVYVVLGARAEQLKNSIGLKEEAIIYNRDWQSGLGSSIAIATRFILEQTVKFDGILIMLADQPLIDATYLNQLITAFYEADENIITTKYDNGNGVPAIFGSSHYLELLQIKDDSGAKDIIRRHKNRLVSIDSKGKTADVDTYEEYLKMLEGSVDK</sequence>
<dbReference type="PANTHER" id="PTHR43777">
    <property type="entry name" value="MOLYBDENUM COFACTOR CYTIDYLYLTRANSFERASE"/>
    <property type="match status" value="1"/>
</dbReference>
<reference evidence="2" key="2">
    <citation type="submission" date="2020-09" db="EMBL/GenBank/DDBJ databases">
        <authorList>
            <person name="Sun Q."/>
            <person name="Kim S."/>
        </authorList>
    </citation>
    <scope>NUCLEOTIDE SEQUENCE</scope>
    <source>
        <strain evidence="2">KCTC 12113</strain>
    </source>
</reference>
<evidence type="ECO:0000259" key="1">
    <source>
        <dbReference type="Pfam" id="PF12804"/>
    </source>
</evidence>
<dbReference type="Proteomes" id="UP000634668">
    <property type="component" value="Unassembled WGS sequence"/>
</dbReference>
<dbReference type="Gene3D" id="3.90.550.10">
    <property type="entry name" value="Spore Coat Polysaccharide Biosynthesis Protein SpsA, Chain A"/>
    <property type="match status" value="1"/>
</dbReference>